<evidence type="ECO:0000313" key="5">
    <source>
        <dbReference type="EMBL" id="GCD37802.1"/>
    </source>
</evidence>
<dbReference type="Proteomes" id="UP000287830">
    <property type="component" value="Unassembled WGS sequence"/>
</dbReference>
<comment type="caution">
    <text evidence="5">The sequence shown here is derived from an EMBL/GenBank/DDBJ whole genome shotgun (WGS) entry which is preliminary data.</text>
</comment>
<dbReference type="InterPro" id="IPR041698">
    <property type="entry name" value="Methyltransf_25"/>
</dbReference>
<evidence type="ECO:0000313" key="6">
    <source>
        <dbReference type="Proteomes" id="UP000287830"/>
    </source>
</evidence>
<feature type="domain" description="Methyltransferase" evidence="4">
    <location>
        <begin position="63"/>
        <end position="150"/>
    </location>
</feature>
<keyword evidence="1 5" id="KW-0489">Methyltransferase</keyword>
<dbReference type="PANTHER" id="PTHR43464:SF19">
    <property type="entry name" value="UBIQUINONE BIOSYNTHESIS O-METHYLTRANSFERASE, MITOCHONDRIAL"/>
    <property type="match status" value="1"/>
</dbReference>
<evidence type="ECO:0000256" key="1">
    <source>
        <dbReference type="ARBA" id="ARBA00022603"/>
    </source>
</evidence>
<dbReference type="CDD" id="cd02440">
    <property type="entry name" value="AdoMet_MTases"/>
    <property type="match status" value="1"/>
</dbReference>
<evidence type="ECO:0000256" key="3">
    <source>
        <dbReference type="ARBA" id="ARBA00022691"/>
    </source>
</evidence>
<dbReference type="AlphaFoldDB" id="A0A7U9KZT7"/>
<dbReference type="GO" id="GO:0008168">
    <property type="term" value="F:methyltransferase activity"/>
    <property type="evidence" value="ECO:0007669"/>
    <property type="project" value="UniProtKB-KW"/>
</dbReference>
<dbReference type="InterPro" id="IPR029063">
    <property type="entry name" value="SAM-dependent_MTases_sf"/>
</dbReference>
<name>A0A7U9KZT7_9ACTN</name>
<protein>
    <submittedName>
        <fullName evidence="5">Methyltransferase</fullName>
    </submittedName>
</protein>
<dbReference type="Gene3D" id="3.40.50.150">
    <property type="entry name" value="Vaccinia Virus protein VP39"/>
    <property type="match status" value="1"/>
</dbReference>
<keyword evidence="3" id="KW-0949">S-adenosyl-L-methionine</keyword>
<dbReference type="SUPFAM" id="SSF53335">
    <property type="entry name" value="S-adenosyl-L-methionine-dependent methyltransferases"/>
    <property type="match status" value="1"/>
</dbReference>
<keyword evidence="2" id="KW-0808">Transferase</keyword>
<dbReference type="GO" id="GO:0032259">
    <property type="term" value="P:methylation"/>
    <property type="evidence" value="ECO:0007669"/>
    <property type="project" value="UniProtKB-KW"/>
</dbReference>
<dbReference type="EMBL" id="BHZC01000001">
    <property type="protein sequence ID" value="GCD37802.1"/>
    <property type="molecule type" value="Genomic_DNA"/>
</dbReference>
<reference evidence="5 6" key="1">
    <citation type="submission" date="2018-11" db="EMBL/GenBank/DDBJ databases">
        <title>Whole genome sequence of Streptomyces chrestomyceticus NBRC 13444(T).</title>
        <authorList>
            <person name="Komaki H."/>
            <person name="Tamura T."/>
        </authorList>
    </citation>
    <scope>NUCLEOTIDE SEQUENCE [LARGE SCALE GENOMIC DNA]</scope>
    <source>
        <strain evidence="5 6">NBRC 13444</strain>
    </source>
</reference>
<gene>
    <name evidence="5" type="ORF">OEIGOIKO_05608</name>
</gene>
<evidence type="ECO:0000256" key="2">
    <source>
        <dbReference type="ARBA" id="ARBA00022679"/>
    </source>
</evidence>
<dbReference type="PANTHER" id="PTHR43464">
    <property type="entry name" value="METHYLTRANSFERASE"/>
    <property type="match status" value="1"/>
</dbReference>
<evidence type="ECO:0000259" key="4">
    <source>
        <dbReference type="Pfam" id="PF13649"/>
    </source>
</evidence>
<organism evidence="5 6">
    <name type="scientific">Streptomyces chrestomyceticus JCM 4735</name>
    <dbReference type="NCBI Taxonomy" id="1306181"/>
    <lineage>
        <taxon>Bacteria</taxon>
        <taxon>Bacillati</taxon>
        <taxon>Actinomycetota</taxon>
        <taxon>Actinomycetes</taxon>
        <taxon>Kitasatosporales</taxon>
        <taxon>Streptomycetaceae</taxon>
        <taxon>Streptomyces</taxon>
    </lineage>
</organism>
<dbReference type="Pfam" id="PF13649">
    <property type="entry name" value="Methyltransf_25"/>
    <property type="match status" value="1"/>
</dbReference>
<accession>A0A7U9KZT7</accession>
<sequence>MKRIGKGELRMTAEEMTPYGREAARVADQVATRYAEVAPAHQHSQIAVVERLLTRLPRGARALDAGCGTGRPTCAQLCAGGLDVTGIDVSEAMLAAARANVPQARFLQLDLLGEQATGLGTFDAVVSFFCLMNLPEPVFVSALARFASLAGRDGTVVVGVPERPGDTPVEGLYGTYQPPRCTRQDLRHRAEQAGLAVEEIEVRPGTGLMGAEEEHLFLYARPVPPGASAASPADHSG</sequence>
<proteinExistence type="predicted"/>